<comment type="caution">
    <text evidence="2">The sequence shown here is derived from an EMBL/GenBank/DDBJ whole genome shotgun (WGS) entry which is preliminary data.</text>
</comment>
<gene>
    <name evidence="2" type="ORF">DB30_04564</name>
</gene>
<name>A0A0C2D8U3_9BACT</name>
<protein>
    <submittedName>
        <fullName evidence="2">Uncharacterized protein</fullName>
    </submittedName>
</protein>
<dbReference type="AlphaFoldDB" id="A0A0C2D8U3"/>
<sequence>MVARASRGPGQGVKRKKSSERFADQRFVQGEKFSGRDRA</sequence>
<evidence type="ECO:0000256" key="1">
    <source>
        <dbReference type="SAM" id="MobiDB-lite"/>
    </source>
</evidence>
<evidence type="ECO:0000313" key="3">
    <source>
        <dbReference type="Proteomes" id="UP000031599"/>
    </source>
</evidence>
<evidence type="ECO:0000313" key="2">
    <source>
        <dbReference type="EMBL" id="KIG16397.1"/>
    </source>
</evidence>
<accession>A0A0C2D8U3</accession>
<feature type="region of interest" description="Disordered" evidence="1">
    <location>
        <begin position="1"/>
        <end position="39"/>
    </location>
</feature>
<organism evidence="2 3">
    <name type="scientific">Enhygromyxa salina</name>
    <dbReference type="NCBI Taxonomy" id="215803"/>
    <lineage>
        <taxon>Bacteria</taxon>
        <taxon>Pseudomonadati</taxon>
        <taxon>Myxococcota</taxon>
        <taxon>Polyangia</taxon>
        <taxon>Nannocystales</taxon>
        <taxon>Nannocystaceae</taxon>
        <taxon>Enhygromyxa</taxon>
    </lineage>
</organism>
<proteinExistence type="predicted"/>
<reference evidence="2 3" key="1">
    <citation type="submission" date="2014-12" db="EMBL/GenBank/DDBJ databases">
        <title>Genome assembly of Enhygromyxa salina DSM 15201.</title>
        <authorList>
            <person name="Sharma G."/>
            <person name="Subramanian S."/>
        </authorList>
    </citation>
    <scope>NUCLEOTIDE SEQUENCE [LARGE SCALE GENOMIC DNA]</scope>
    <source>
        <strain evidence="2 3">DSM 15201</strain>
    </source>
</reference>
<dbReference type="Proteomes" id="UP000031599">
    <property type="component" value="Unassembled WGS sequence"/>
</dbReference>
<dbReference type="EMBL" id="JMCC02000039">
    <property type="protein sequence ID" value="KIG16397.1"/>
    <property type="molecule type" value="Genomic_DNA"/>
</dbReference>